<feature type="binding site" evidence="9">
    <location>
        <position position="266"/>
    </location>
    <ligand>
        <name>Zn(2+)</name>
        <dbReference type="ChEBI" id="CHEBI:29105"/>
        <label>1</label>
    </ligand>
</feature>
<keyword evidence="6 9" id="KW-0378">Hydrolase</keyword>
<feature type="binding site" evidence="9">
    <location>
        <position position="29"/>
    </location>
    <ligand>
        <name>Zn(2+)</name>
        <dbReference type="ChEBI" id="CHEBI:29105"/>
        <label>1</label>
    </ligand>
</feature>
<evidence type="ECO:0000256" key="7">
    <source>
        <dbReference type="ARBA" id="ARBA00022833"/>
    </source>
</evidence>
<dbReference type="GO" id="GO:0004151">
    <property type="term" value="F:dihydroorotase activity"/>
    <property type="evidence" value="ECO:0007669"/>
    <property type="project" value="UniProtKB-UniRule"/>
</dbReference>
<reference evidence="12 13" key="1">
    <citation type="journal article" date="2006" name="PLoS Biol.">
        <title>Metabolic complementarity and genomics of the dual bacterial symbiosis of sharpshooters.</title>
        <authorList>
            <person name="Wu D."/>
            <person name="Daugherty S.C."/>
            <person name="Van Aken S.E."/>
            <person name="Pai G.H."/>
            <person name="Watkins K.L."/>
            <person name="Khouri H."/>
            <person name="Tallon L.J."/>
            <person name="Zaborsky J.M."/>
            <person name="Dunbar H.E."/>
            <person name="Tran P.L."/>
            <person name="Moran N.A."/>
            <person name="Eisen J.A."/>
        </authorList>
    </citation>
    <scope>NUCLEOTIDE SEQUENCE [LARGE SCALE GENOMIC DNA]</scope>
    <source>
        <strain evidence="12">Hc</strain>
    </source>
</reference>
<dbReference type="MEROPS" id="M38.A02"/>
<feature type="domain" description="Amidohydrolase-related" evidence="11">
    <location>
        <begin position="27"/>
        <end position="322"/>
    </location>
</feature>
<dbReference type="InterPro" id="IPR002195">
    <property type="entry name" value="Dihydroorotase_CS"/>
</dbReference>
<organism evidence="12 13">
    <name type="scientific">Baumannia cicadellinicola subsp. Homalodisca coagulata</name>
    <dbReference type="NCBI Taxonomy" id="374463"/>
    <lineage>
        <taxon>Bacteria</taxon>
        <taxon>Pseudomonadati</taxon>
        <taxon>Pseudomonadota</taxon>
        <taxon>Gammaproteobacteria</taxon>
        <taxon>Candidatus Palibaumannia</taxon>
    </lineage>
</organism>
<dbReference type="InterPro" id="IPR032466">
    <property type="entry name" value="Metal_Hydrolase"/>
</dbReference>
<feature type="binding site" evidence="9">
    <location>
        <position position="155"/>
    </location>
    <ligand>
        <name>Zn(2+)</name>
        <dbReference type="ChEBI" id="CHEBI:29105"/>
        <label>2</label>
    </ligand>
</feature>
<feature type="binding site" evidence="9">
    <location>
        <position position="282"/>
    </location>
    <ligand>
        <name>substrate</name>
    </ligand>
</feature>
<feature type="binding site" description="via carbamate group" evidence="9">
    <location>
        <position position="118"/>
    </location>
    <ligand>
        <name>Zn(2+)</name>
        <dbReference type="ChEBI" id="CHEBI:29105"/>
        <label>1</label>
    </ligand>
</feature>
<feature type="binding site" evidence="9">
    <location>
        <position position="270"/>
    </location>
    <ligand>
        <name>substrate</name>
    </ligand>
</feature>
<evidence type="ECO:0000313" key="13">
    <source>
        <dbReference type="Proteomes" id="UP000002427"/>
    </source>
</evidence>
<dbReference type="Pfam" id="PF01979">
    <property type="entry name" value="Amidohydro_1"/>
    <property type="match status" value="1"/>
</dbReference>
<dbReference type="SUPFAM" id="SSF51556">
    <property type="entry name" value="Metallo-dependent hydrolases"/>
    <property type="match status" value="1"/>
</dbReference>
<evidence type="ECO:0000313" key="12">
    <source>
        <dbReference type="EMBL" id="ABF14281.1"/>
    </source>
</evidence>
<dbReference type="PROSITE" id="PS00483">
    <property type="entry name" value="DIHYDROOROTASE_2"/>
    <property type="match status" value="1"/>
</dbReference>
<dbReference type="PANTHER" id="PTHR43137">
    <property type="entry name" value="DIHYDROOROTASE"/>
    <property type="match status" value="1"/>
</dbReference>
<dbReference type="InterPro" id="IPR006680">
    <property type="entry name" value="Amidohydro-rel"/>
</dbReference>
<dbReference type="Proteomes" id="UP000002427">
    <property type="component" value="Chromosome"/>
</dbReference>
<feature type="binding site" evidence="9">
    <location>
        <position position="31"/>
    </location>
    <ligand>
        <name>Zn(2+)</name>
        <dbReference type="ChEBI" id="CHEBI:29105"/>
        <label>1</label>
    </ligand>
</feature>
<evidence type="ECO:0000256" key="4">
    <source>
        <dbReference type="ARBA" id="ARBA00012860"/>
    </source>
</evidence>
<comment type="function">
    <text evidence="1 9">Catalyzes the reversible cyclization of carbamoyl aspartate to dihydroorotate.</text>
</comment>
<dbReference type="EC" id="3.5.2.3" evidence="4 9"/>
<keyword evidence="5 9" id="KW-0479">Metal-binding</keyword>
<dbReference type="GO" id="GO:0006207">
    <property type="term" value="P:'de novo' pyrimidine nucleobase biosynthetic process"/>
    <property type="evidence" value="ECO:0007669"/>
    <property type="project" value="TreeGrafter"/>
</dbReference>
<comment type="similarity">
    <text evidence="3 9 10">Belongs to the metallo-dependent hydrolases superfamily. DHOase family. Class II DHOase subfamily.</text>
</comment>
<dbReference type="KEGG" id="bci:BCI_0441"/>
<dbReference type="STRING" id="374463.BCI_0441"/>
<dbReference type="HOGENOM" id="CLU_041558_1_0_6"/>
<dbReference type="InterPro" id="IPR004721">
    <property type="entry name" value="DHOdimr"/>
</dbReference>
<dbReference type="PANTHER" id="PTHR43137:SF1">
    <property type="entry name" value="DIHYDROOROTASE"/>
    <property type="match status" value="1"/>
</dbReference>
<dbReference type="PIRSF" id="PIRSF001237">
    <property type="entry name" value="DHOdimr"/>
    <property type="match status" value="1"/>
</dbReference>
<proteinExistence type="inferred from homology"/>
<comment type="subunit">
    <text evidence="9">Homodimer.</text>
</comment>
<evidence type="ECO:0000256" key="5">
    <source>
        <dbReference type="ARBA" id="ARBA00022723"/>
    </source>
</evidence>
<sequence>MSSHVIQYYFMKKLQQPILIKIRRPDDWHVHLRDNDMLRTVLPYTSRYFGRAIIMPNIIPPVTTINQAKAYRKRIIDIATQLPNKHQFKPLMTCYITESSKNWELIEGYRQKIFTAAKLYPAYATTNTQHGVTNITTIYPLLSTMQDIGMPLLVHGEVTNPEIDIFDREAVFIDQILEPLRRIFPALKIVFEHITTKEAVDYILAGDRYLGATITPQHLIFNRNHMLVDGIHPHLYCLPILKRSSHQKALRAAITSGCNRFFLGTDTAPHTRNTKESYCGCAGVFSAPIALPAYATVFEELNAFNYFENFCSINGPHFYGLPINEDFIFLRREYDSQTEIISLENGEQILSALVKQRLHWTVSD</sequence>
<comment type="catalytic activity">
    <reaction evidence="9 10">
        <text>(S)-dihydroorotate + H2O = N-carbamoyl-L-aspartate + H(+)</text>
        <dbReference type="Rhea" id="RHEA:24296"/>
        <dbReference type="ChEBI" id="CHEBI:15377"/>
        <dbReference type="ChEBI" id="CHEBI:15378"/>
        <dbReference type="ChEBI" id="CHEBI:30864"/>
        <dbReference type="ChEBI" id="CHEBI:32814"/>
        <dbReference type="EC" id="3.5.2.3"/>
    </reaction>
</comment>
<evidence type="ECO:0000256" key="2">
    <source>
        <dbReference type="ARBA" id="ARBA00004880"/>
    </source>
</evidence>
<dbReference type="AlphaFoldDB" id="Q1LT32"/>
<feature type="binding site" description="via carbamate group" evidence="9">
    <location>
        <position position="118"/>
    </location>
    <ligand>
        <name>Zn(2+)</name>
        <dbReference type="ChEBI" id="CHEBI:29105"/>
        <label>2</label>
    </ligand>
</feature>
<dbReference type="NCBIfam" id="TIGR00856">
    <property type="entry name" value="pyrC_dimer"/>
    <property type="match status" value="1"/>
</dbReference>
<evidence type="ECO:0000256" key="9">
    <source>
        <dbReference type="HAMAP-Rule" id="MF_00219"/>
    </source>
</evidence>
<comment type="pathway">
    <text evidence="2 9 10">Pyrimidine metabolism; UMP biosynthesis via de novo pathway; (S)-dihydroorotate from bicarbonate: step 3/3.</text>
</comment>
<dbReference type="PROSITE" id="PS00482">
    <property type="entry name" value="DIHYDROOROTASE_1"/>
    <property type="match status" value="1"/>
</dbReference>
<dbReference type="UniPathway" id="UPA00070">
    <property type="reaction ID" value="UER00117"/>
</dbReference>
<feature type="binding site" evidence="9">
    <location>
        <position position="193"/>
    </location>
    <ligand>
        <name>Zn(2+)</name>
        <dbReference type="ChEBI" id="CHEBI:29105"/>
        <label>2</label>
    </ligand>
</feature>
<evidence type="ECO:0000256" key="1">
    <source>
        <dbReference type="ARBA" id="ARBA00002368"/>
    </source>
</evidence>
<feature type="active site" evidence="9">
    <location>
        <position position="266"/>
    </location>
</feature>
<feature type="modified residue" description="N6-carboxylysine" evidence="9">
    <location>
        <position position="118"/>
    </location>
</feature>
<feature type="binding site" evidence="9">
    <location>
        <begin position="31"/>
        <end position="33"/>
    </location>
    <ligand>
        <name>substrate</name>
    </ligand>
</feature>
<evidence type="ECO:0000256" key="10">
    <source>
        <dbReference type="RuleBase" id="RU003440"/>
    </source>
</evidence>
<evidence type="ECO:0000256" key="8">
    <source>
        <dbReference type="ARBA" id="ARBA00022975"/>
    </source>
</evidence>
<dbReference type="EMBL" id="CP000238">
    <property type="protein sequence ID" value="ABF14281.1"/>
    <property type="molecule type" value="Genomic_DNA"/>
</dbReference>
<dbReference type="CDD" id="cd01294">
    <property type="entry name" value="DHOase"/>
    <property type="match status" value="1"/>
</dbReference>
<dbReference type="GO" id="GO:0005829">
    <property type="term" value="C:cytosol"/>
    <property type="evidence" value="ECO:0007669"/>
    <property type="project" value="TreeGrafter"/>
</dbReference>
<name>Q1LT32_BAUCH</name>
<evidence type="ECO:0000256" key="3">
    <source>
        <dbReference type="ARBA" id="ARBA00005631"/>
    </source>
</evidence>
<accession>Q1LT32</accession>
<keyword evidence="13" id="KW-1185">Reference proteome</keyword>
<keyword evidence="7 9" id="KW-0862">Zinc</keyword>
<dbReference type="HAMAP" id="MF_00219">
    <property type="entry name" value="PyrC_classII"/>
    <property type="match status" value="1"/>
</dbReference>
<feature type="binding site" evidence="9">
    <location>
        <position position="238"/>
    </location>
    <ligand>
        <name>substrate</name>
    </ligand>
</feature>
<feature type="binding site" evidence="9">
    <location>
        <position position="155"/>
    </location>
    <ligand>
        <name>substrate</name>
    </ligand>
</feature>
<dbReference type="GO" id="GO:0044205">
    <property type="term" value="P:'de novo' UMP biosynthetic process"/>
    <property type="evidence" value="ECO:0007669"/>
    <property type="project" value="UniProtKB-UniRule"/>
</dbReference>
<protein>
    <recommendedName>
        <fullName evidence="4 9">Dihydroorotase</fullName>
        <shortName evidence="9">DHOase</shortName>
        <ecNumber evidence="4 9">3.5.2.3</ecNumber>
    </recommendedName>
</protein>
<dbReference type="Gene3D" id="3.20.20.140">
    <property type="entry name" value="Metal-dependent hydrolases"/>
    <property type="match status" value="1"/>
</dbReference>
<gene>
    <name evidence="9 12" type="primary">pyrC</name>
    <name evidence="12" type="ordered locus">BCI_0441</name>
</gene>
<feature type="binding site" evidence="9">
    <location>
        <position position="57"/>
    </location>
    <ligand>
        <name>substrate</name>
    </ligand>
</feature>
<evidence type="ECO:0000256" key="6">
    <source>
        <dbReference type="ARBA" id="ARBA00022801"/>
    </source>
</evidence>
<comment type="cofactor">
    <cofactor evidence="9 10">
        <name>Zn(2+)</name>
        <dbReference type="ChEBI" id="CHEBI:29105"/>
    </cofactor>
    <text evidence="9 10">Binds 2 Zn(2+) ions per subunit.</text>
</comment>
<evidence type="ECO:0000259" key="11">
    <source>
        <dbReference type="Pfam" id="PF01979"/>
    </source>
</evidence>
<keyword evidence="8 9" id="KW-0665">Pyrimidine biosynthesis</keyword>
<dbReference type="GO" id="GO:0008270">
    <property type="term" value="F:zinc ion binding"/>
    <property type="evidence" value="ECO:0007669"/>
    <property type="project" value="UniProtKB-UniRule"/>
</dbReference>